<evidence type="ECO:0000259" key="4">
    <source>
        <dbReference type="Pfam" id="PF20148"/>
    </source>
</evidence>
<sequence length="1640" mass="181013">MPMICLGPCRRPGRALRRIVAVATLFAQSLLPTHAGFFDGESTSPANDGGSILDPAIGSAPSAPAVCRPSAGGATCDGAGPASQEGGAGGALDVGAGNPIDVLNGNKYQRETDLAPLPGVLGLEIVRHYNSAYADSGRASGLFGRGWRLSYETTLHVIRDTLQIVQADGRGLIFRREPDSGTRCASTDPADGYIETRTADDGTHYVWHWTHGAGAGRALGFDADGRLIQILAPSGEFVSLHYAPDGSLLRIVDPQERELRFRYARTPGQGAGRQVSQIDSPAGSFHYRYADATPATPGGRPEPLLTQVEREVAAGRVGREYHYEDARHPRHLTGITATTTARDGSRVARRENTWRYDEEGRGVFSMRGEPSESEDPETVRLVFERAAKDGARGITIVTDGTGGTLRHIHGLVGRQRRLLETLARPCHDCAELAIRHRYDEHGRLIESHRVDPAHERVVETRRFSFDTRGRLERIDLSTAGAAGERKSHFLRYEYEGELTRPTLLARPSVVPGREHRLALRYNMHGQPVELLETGYSPVDAEGRPVPGGVPLERTTRYTYRQARGRSLLQAFDGPLPNGPASTPADSDITFLTHDEAGNHLLALNRPMALLERLQRDALGRIVAATPADGVPIRLSLDEDGRPLRWQRGDAILEIARDGFGRPLRITLPDGEVRWFGHDGRQGLAAMVSSRGHGLWLQDGHSRPMAPLPQPAVGQAASARTPPPATSAAISDWAGLAHWRDDFGLLRARRTDATGLETFDYDAAGRLIERRFADGGVWRWQRDAAGRIVAHSVSRPGSPGAVTRLHYEGPHLVRIAHPHETETRIHDPLGRIATRRIARAGQYGRPDLGAFEYVERFRYDEADRVLAHELPEGGTLHYRWGSGRQLRGIDWVDPLRRRTPLIRSASPADALRAEAPGLPVSGGYRFGNGVEARWTIGADGRLSALQHHVIAPPAQQPLLSWLRVAHAAEAGLAGLIERWAYRYDPTGQMVAREDALRHRHSRFGFDLGGRFIAAEHAEQGATPQAEYYAYDRLGDTLGRRIDGRMDDFHRTLLERDAGGLPSRIGDYELAYGADRRPVEIRDRSGIAGASSPAPALLARYRHNAQGLRIQKEVFPRKTADGLAAEDTHFLWQGHQLVGEARGGRGAARLMRRYVYAHGTPVALLDYPSGRRLQERGRLARILSIGWNELLGRGTRIRYIHANEIGTPTAVTDDRARVIWRADHSVYGEARPVVGRTEPTTRRPFVLNLRLPGQYFDAETGWHDNVLRTYDPRRGQYLEPDPLGPHRLTTPFAYAAHNPLTHADPLGLILFAFDGTGNEEIPGKPVSNVVNFRELYDDGRTYYITGPGTVDPGTGIHNAVYKGGNPLDMAFSFTGKERVAAMVDYLDRHADGVEDELAFDIDIIGFSRGAAQARDFANQVAASYRDGYYRYASDDQFRCQRVNLRFIGLWDTVLSVHLGSYNLGIPDEFAHVAHAIALNEYRRLFPLESIAGMDTPDGKTRIERGFLGSHSDIGGSFEDGDLAKVALAWMVKEAESANVKMDVDALDRSISPQPVLHDKSRNLFAEEGPAPNEHSEDREVRYRDGGVALQREAHIDGMRYEDTTAFITYDNWPVRNVSGSVDMEAYLAWLTANDYGIEMILQ</sequence>
<name>A0A7X7LUW3_9RHOO</name>
<evidence type="ECO:0000256" key="2">
    <source>
        <dbReference type="SAM" id="SignalP"/>
    </source>
</evidence>
<feature type="domain" description="T6SS Phospholipase effector Tle1-like catalytic" evidence="3">
    <location>
        <begin position="1426"/>
        <end position="1531"/>
    </location>
</feature>
<reference evidence="5 6" key="1">
    <citation type="journal article" date="2020" name="Biotechnol. Biofuels">
        <title>New insights from the biogas microbiome by comprehensive genome-resolved metagenomics of nearly 1600 species originating from multiple anaerobic digesters.</title>
        <authorList>
            <person name="Campanaro S."/>
            <person name="Treu L."/>
            <person name="Rodriguez-R L.M."/>
            <person name="Kovalovszki A."/>
            <person name="Ziels R.M."/>
            <person name="Maus I."/>
            <person name="Zhu X."/>
            <person name="Kougias P.G."/>
            <person name="Basile A."/>
            <person name="Luo G."/>
            <person name="Schluter A."/>
            <person name="Konstantinidis K.T."/>
            <person name="Angelidaki I."/>
        </authorList>
    </citation>
    <scope>NUCLEOTIDE SEQUENCE [LARGE SCALE GENOMIC DNA]</scope>
    <source>
        <strain evidence="5">AS06rmzACSIP_256</strain>
    </source>
</reference>
<protein>
    <recommendedName>
        <fullName evidence="7">DUF2235 domain-containing protein</fullName>
    </recommendedName>
</protein>
<dbReference type="InterPro" id="IPR022385">
    <property type="entry name" value="Rhs_assc_core"/>
</dbReference>
<dbReference type="EMBL" id="JAAYYV010000114">
    <property type="protein sequence ID" value="NLF53647.1"/>
    <property type="molecule type" value="Genomic_DNA"/>
</dbReference>
<dbReference type="InterPro" id="IPR018712">
    <property type="entry name" value="Tle1-like_cat"/>
</dbReference>
<feature type="domain" description="DUF6531" evidence="4">
    <location>
        <begin position="97"/>
        <end position="174"/>
    </location>
</feature>
<gene>
    <name evidence="5" type="ORF">GX576_04470</name>
</gene>
<keyword evidence="2" id="KW-0732">Signal</keyword>
<dbReference type="PANTHER" id="PTHR32305">
    <property type="match status" value="1"/>
</dbReference>
<evidence type="ECO:0000313" key="6">
    <source>
        <dbReference type="Proteomes" id="UP000536534"/>
    </source>
</evidence>
<dbReference type="NCBIfam" id="TIGR01643">
    <property type="entry name" value="YD_repeat_2x"/>
    <property type="match status" value="2"/>
</dbReference>
<feature type="chain" id="PRO_5030809979" description="DUF2235 domain-containing protein" evidence="2">
    <location>
        <begin position="36"/>
        <end position="1640"/>
    </location>
</feature>
<dbReference type="Gene3D" id="2.180.10.10">
    <property type="entry name" value="RHS repeat-associated core"/>
    <property type="match status" value="3"/>
</dbReference>
<feature type="signal peptide" evidence="2">
    <location>
        <begin position="1"/>
        <end position="35"/>
    </location>
</feature>
<comment type="caution">
    <text evidence="5">The sequence shown here is derived from an EMBL/GenBank/DDBJ whole genome shotgun (WGS) entry which is preliminary data.</text>
</comment>
<feature type="region of interest" description="Disordered" evidence="1">
    <location>
        <begin position="70"/>
        <end position="91"/>
    </location>
</feature>
<evidence type="ECO:0000256" key="1">
    <source>
        <dbReference type="SAM" id="MobiDB-lite"/>
    </source>
</evidence>
<proteinExistence type="predicted"/>
<dbReference type="Pfam" id="PF20148">
    <property type="entry name" value="DUF6531"/>
    <property type="match status" value="1"/>
</dbReference>
<dbReference type="Proteomes" id="UP000536534">
    <property type="component" value="Unassembled WGS sequence"/>
</dbReference>
<evidence type="ECO:0000313" key="5">
    <source>
        <dbReference type="EMBL" id="NLF53647.1"/>
    </source>
</evidence>
<evidence type="ECO:0000259" key="3">
    <source>
        <dbReference type="Pfam" id="PF09994"/>
    </source>
</evidence>
<dbReference type="Pfam" id="PF09994">
    <property type="entry name" value="T6SS_Tle1-like_cat"/>
    <property type="match status" value="1"/>
</dbReference>
<dbReference type="InterPro" id="IPR045351">
    <property type="entry name" value="DUF6531"/>
</dbReference>
<dbReference type="Pfam" id="PF05593">
    <property type="entry name" value="RHS_repeat"/>
    <property type="match status" value="1"/>
</dbReference>
<accession>A0A7X7LUW3</accession>
<dbReference type="InterPro" id="IPR031325">
    <property type="entry name" value="RHS_repeat"/>
</dbReference>
<dbReference type="InterPro" id="IPR006530">
    <property type="entry name" value="YD"/>
</dbReference>
<evidence type="ECO:0008006" key="7">
    <source>
        <dbReference type="Google" id="ProtNLM"/>
    </source>
</evidence>
<dbReference type="InterPro" id="IPR050708">
    <property type="entry name" value="T6SS_VgrG/RHS"/>
</dbReference>
<organism evidence="5 6">
    <name type="scientific">Thauera phenolivorans</name>
    <dbReference type="NCBI Taxonomy" id="1792543"/>
    <lineage>
        <taxon>Bacteria</taxon>
        <taxon>Pseudomonadati</taxon>
        <taxon>Pseudomonadota</taxon>
        <taxon>Betaproteobacteria</taxon>
        <taxon>Rhodocyclales</taxon>
        <taxon>Zoogloeaceae</taxon>
        <taxon>Thauera</taxon>
    </lineage>
</organism>
<dbReference type="PANTHER" id="PTHR32305:SF15">
    <property type="entry name" value="PROTEIN RHSA-RELATED"/>
    <property type="match status" value="1"/>
</dbReference>
<dbReference type="NCBIfam" id="TIGR03696">
    <property type="entry name" value="Rhs_assc_core"/>
    <property type="match status" value="1"/>
</dbReference>